<evidence type="ECO:0000313" key="2">
    <source>
        <dbReference type="Proteomes" id="UP000789901"/>
    </source>
</evidence>
<protein>
    <submittedName>
        <fullName evidence="1">24890_t:CDS:1</fullName>
    </submittedName>
</protein>
<comment type="caution">
    <text evidence="1">The sequence shown here is derived from an EMBL/GenBank/DDBJ whole genome shotgun (WGS) entry which is preliminary data.</text>
</comment>
<feature type="non-terminal residue" evidence="1">
    <location>
        <position position="130"/>
    </location>
</feature>
<reference evidence="1 2" key="1">
    <citation type="submission" date="2021-06" db="EMBL/GenBank/DDBJ databases">
        <authorList>
            <person name="Kallberg Y."/>
            <person name="Tangrot J."/>
            <person name="Rosling A."/>
        </authorList>
    </citation>
    <scope>NUCLEOTIDE SEQUENCE [LARGE SCALE GENOMIC DNA]</scope>
    <source>
        <strain evidence="1 2">120-4 pot B 10/14</strain>
    </source>
</reference>
<organism evidence="1 2">
    <name type="scientific">Gigaspora margarita</name>
    <dbReference type="NCBI Taxonomy" id="4874"/>
    <lineage>
        <taxon>Eukaryota</taxon>
        <taxon>Fungi</taxon>
        <taxon>Fungi incertae sedis</taxon>
        <taxon>Mucoromycota</taxon>
        <taxon>Glomeromycotina</taxon>
        <taxon>Glomeromycetes</taxon>
        <taxon>Diversisporales</taxon>
        <taxon>Gigasporaceae</taxon>
        <taxon>Gigaspora</taxon>
    </lineage>
</organism>
<evidence type="ECO:0000313" key="1">
    <source>
        <dbReference type="EMBL" id="CAG8843861.1"/>
    </source>
</evidence>
<name>A0ABN7WYX9_GIGMA</name>
<dbReference type="Proteomes" id="UP000789901">
    <property type="component" value="Unassembled WGS sequence"/>
</dbReference>
<sequence length="130" mass="14940">KLPSDSDTDSLENELGFASKMDSTNEISFADEMNLNNNNLEQQELEKEQITSTIQTKVQYRNFRVRNTTKSAKPSVMQHKLPERKKGGLQLKSWVWSYFDRKTSPLNKAAHRECQVIKKCGLVIYIKGST</sequence>
<feature type="non-terminal residue" evidence="1">
    <location>
        <position position="1"/>
    </location>
</feature>
<keyword evidence="2" id="KW-1185">Reference proteome</keyword>
<dbReference type="EMBL" id="CAJVQB010073809">
    <property type="protein sequence ID" value="CAG8843861.1"/>
    <property type="molecule type" value="Genomic_DNA"/>
</dbReference>
<proteinExistence type="predicted"/>
<accession>A0ABN7WYX9</accession>
<gene>
    <name evidence="1" type="ORF">GMARGA_LOCUS36768</name>
</gene>